<evidence type="ECO:0000313" key="1">
    <source>
        <dbReference type="EMBL" id="TLU70612.1"/>
    </source>
</evidence>
<dbReference type="OrthoDB" id="7262897at2"/>
<organism evidence="1 2">
    <name type="scientific">Lichenicoccus roseus</name>
    <dbReference type="NCBI Taxonomy" id="2683649"/>
    <lineage>
        <taxon>Bacteria</taxon>
        <taxon>Pseudomonadati</taxon>
        <taxon>Pseudomonadota</taxon>
        <taxon>Alphaproteobacteria</taxon>
        <taxon>Acetobacterales</taxon>
        <taxon>Acetobacteraceae</taxon>
        <taxon>Lichenicoccus</taxon>
    </lineage>
</organism>
<dbReference type="EMBL" id="VCDI01000013">
    <property type="protein sequence ID" value="TLU70612.1"/>
    <property type="molecule type" value="Genomic_DNA"/>
</dbReference>
<dbReference type="RefSeq" id="WP_138328053.1">
    <property type="nucleotide sequence ID" value="NZ_VCDI01000013.1"/>
</dbReference>
<sequence>MQEPAKAARAMRTALHSATDDKIRRIVSMLDVVDADTNRTILDPLRDRLAILRPLRPLRFNRLLFMPLDPIIVPARHWRPDQASVPRTVLVALLSIMKNAPDLGLPGIERRIGGCSTEASAIITSVGEELWPRAAEILAAASMPTCWPETGLPPSLYRPLVDAIAAVLRRGPQLRQLQRDGSVGVLEPDQATLDSLLQDLAQEAPDACTMIMRLILGAAPAADGMLRRLIARRDAPADRLKLQQALQRASGHMLDDMEQGTAFSRTIGTASAAGVAEHVGRTIALLDVLQEEGGRGRTSDAGPRVRVIRDRLDRACRARVADEIEHALVGPIGSATAPVQGVEQERFEACARDLRAIETVARRIGGAAEYDALLSQAANAVSEAAGAGLLTVMRQIRLVEILQGPEAAHRLYQARLKATAGVPSP</sequence>
<protein>
    <submittedName>
        <fullName evidence="1">Uncharacterized protein</fullName>
    </submittedName>
</protein>
<reference evidence="1 2" key="1">
    <citation type="submission" date="2019-05" db="EMBL/GenBank/DDBJ databases">
        <authorList>
            <person name="Pankratov T."/>
            <person name="Grouzdev D."/>
        </authorList>
    </citation>
    <scope>NUCLEOTIDE SEQUENCE [LARGE SCALE GENOMIC DNA]</scope>
    <source>
        <strain evidence="1 2">KEBCLARHB70R</strain>
    </source>
</reference>
<gene>
    <name evidence="1" type="ORF">FE263_21235</name>
</gene>
<accession>A0A5R9IZ82</accession>
<dbReference type="Proteomes" id="UP000305654">
    <property type="component" value="Unassembled WGS sequence"/>
</dbReference>
<keyword evidence="2" id="KW-1185">Reference proteome</keyword>
<name>A0A5R9IZ82_9PROT</name>
<comment type="caution">
    <text evidence="1">The sequence shown here is derived from an EMBL/GenBank/DDBJ whole genome shotgun (WGS) entry which is preliminary data.</text>
</comment>
<dbReference type="AlphaFoldDB" id="A0A5R9IZ82"/>
<proteinExistence type="predicted"/>
<evidence type="ECO:0000313" key="2">
    <source>
        <dbReference type="Proteomes" id="UP000305654"/>
    </source>
</evidence>